<keyword evidence="1" id="KW-0812">Transmembrane</keyword>
<protein>
    <recommendedName>
        <fullName evidence="4">DUF2029 domain-containing protein</fullName>
    </recommendedName>
</protein>
<dbReference type="Proteomes" id="UP001440984">
    <property type="component" value="Unassembled WGS sequence"/>
</dbReference>
<dbReference type="RefSeq" id="WP_348952356.1">
    <property type="nucleotide sequence ID" value="NZ_JBDZYD010000006.1"/>
</dbReference>
<evidence type="ECO:0000313" key="2">
    <source>
        <dbReference type="EMBL" id="MEQ0561170.1"/>
    </source>
</evidence>
<feature type="transmembrane region" description="Helical" evidence="1">
    <location>
        <begin position="169"/>
        <end position="188"/>
    </location>
</feature>
<comment type="caution">
    <text evidence="2">The sequence shown here is derived from an EMBL/GenBank/DDBJ whole genome shotgun (WGS) entry which is preliminary data.</text>
</comment>
<keyword evidence="1" id="KW-1133">Transmembrane helix</keyword>
<accession>A0ABV0LFT9</accession>
<sequence>MGSAPRYWFPLAALGFAQLVMVVVHLVPDEPRPLADFSAGYQTLSGYGTGGVGGTTYATDVVRLGGVPSATLGWLAGLACVVVAVAGWYWFGLRPRPVRFVLATLGALAAVPLLDLVGFLELHWPGDVRGTLLATLGLIVLAAYERSWFVAAAAGVSALVALVFPPVPAGVLCSAGVLLAAAFAALLWRRGAGPVTAADTP</sequence>
<evidence type="ECO:0008006" key="4">
    <source>
        <dbReference type="Google" id="ProtNLM"/>
    </source>
</evidence>
<feature type="transmembrane region" description="Helical" evidence="1">
    <location>
        <begin position="98"/>
        <end position="120"/>
    </location>
</feature>
<reference evidence="2 3" key="1">
    <citation type="submission" date="2024-05" db="EMBL/GenBank/DDBJ databases">
        <authorList>
            <person name="Zhao H."/>
            <person name="Xu Y."/>
            <person name="Lin S."/>
            <person name="Spain J.C."/>
            <person name="Zhou N.-Y."/>
        </authorList>
    </citation>
    <scope>NUCLEOTIDE SEQUENCE [LARGE SCALE GENOMIC DNA]</scope>
    <source>
        <strain evidence="2 3">NEAU-NG30</strain>
    </source>
</reference>
<proteinExistence type="predicted"/>
<feature type="transmembrane region" description="Helical" evidence="1">
    <location>
        <begin position="7"/>
        <end position="27"/>
    </location>
</feature>
<evidence type="ECO:0000256" key="1">
    <source>
        <dbReference type="SAM" id="Phobius"/>
    </source>
</evidence>
<evidence type="ECO:0000313" key="3">
    <source>
        <dbReference type="Proteomes" id="UP001440984"/>
    </source>
</evidence>
<dbReference type="EMBL" id="JBDZYD010000006">
    <property type="protein sequence ID" value="MEQ0561170.1"/>
    <property type="molecule type" value="Genomic_DNA"/>
</dbReference>
<feature type="transmembrane region" description="Helical" evidence="1">
    <location>
        <begin position="132"/>
        <end position="162"/>
    </location>
</feature>
<keyword evidence="1" id="KW-0472">Membrane</keyword>
<keyword evidence="3" id="KW-1185">Reference proteome</keyword>
<gene>
    <name evidence="2" type="ORF">ABJI51_18955</name>
</gene>
<name>A0ABV0LFT9_9PSEU</name>
<feature type="transmembrane region" description="Helical" evidence="1">
    <location>
        <begin position="72"/>
        <end position="91"/>
    </location>
</feature>
<organism evidence="2 3">
    <name type="scientific">Amycolatopsis melonis</name>
    <dbReference type="NCBI Taxonomy" id="3156488"/>
    <lineage>
        <taxon>Bacteria</taxon>
        <taxon>Bacillati</taxon>
        <taxon>Actinomycetota</taxon>
        <taxon>Actinomycetes</taxon>
        <taxon>Pseudonocardiales</taxon>
        <taxon>Pseudonocardiaceae</taxon>
        <taxon>Amycolatopsis</taxon>
    </lineage>
</organism>